<keyword evidence="1" id="KW-0472">Membrane</keyword>
<evidence type="ECO:0000313" key="2">
    <source>
        <dbReference type="EMBL" id="PRQ39042.1"/>
    </source>
</evidence>
<dbReference type="Proteomes" id="UP000238479">
    <property type="component" value="Chromosome 4"/>
</dbReference>
<sequence>MGLQKLILLRLAICKNWVDATCAFFLIWLLGFLLCLKTPGTWAGGSEFTGNLASGAELCSKVQQTEPEPTEFESRNDKVTQCGIEILSVCEYDREIHLEIHVVVTL</sequence>
<dbReference type="Gramene" id="PRQ39042">
    <property type="protein sequence ID" value="PRQ39042"/>
    <property type="gene ID" value="RchiOBHm_Chr4g0420691"/>
</dbReference>
<keyword evidence="1" id="KW-1133">Transmembrane helix</keyword>
<evidence type="ECO:0000256" key="1">
    <source>
        <dbReference type="SAM" id="Phobius"/>
    </source>
</evidence>
<keyword evidence="3" id="KW-1185">Reference proteome</keyword>
<organism evidence="2 3">
    <name type="scientific">Rosa chinensis</name>
    <name type="common">China rose</name>
    <dbReference type="NCBI Taxonomy" id="74649"/>
    <lineage>
        <taxon>Eukaryota</taxon>
        <taxon>Viridiplantae</taxon>
        <taxon>Streptophyta</taxon>
        <taxon>Embryophyta</taxon>
        <taxon>Tracheophyta</taxon>
        <taxon>Spermatophyta</taxon>
        <taxon>Magnoliopsida</taxon>
        <taxon>eudicotyledons</taxon>
        <taxon>Gunneridae</taxon>
        <taxon>Pentapetalae</taxon>
        <taxon>rosids</taxon>
        <taxon>fabids</taxon>
        <taxon>Rosales</taxon>
        <taxon>Rosaceae</taxon>
        <taxon>Rosoideae</taxon>
        <taxon>Rosoideae incertae sedis</taxon>
        <taxon>Rosa</taxon>
    </lineage>
</organism>
<dbReference type="AlphaFoldDB" id="A0A2P6QXX9"/>
<feature type="transmembrane region" description="Helical" evidence="1">
    <location>
        <begin position="17"/>
        <end position="36"/>
    </location>
</feature>
<gene>
    <name evidence="2" type="ORF">RchiOBHm_Chr4g0420691</name>
</gene>
<keyword evidence="1" id="KW-0812">Transmembrane</keyword>
<evidence type="ECO:0000313" key="3">
    <source>
        <dbReference type="Proteomes" id="UP000238479"/>
    </source>
</evidence>
<comment type="caution">
    <text evidence="2">The sequence shown here is derived from an EMBL/GenBank/DDBJ whole genome shotgun (WGS) entry which is preliminary data.</text>
</comment>
<reference evidence="2 3" key="1">
    <citation type="journal article" date="2018" name="Nat. Genet.">
        <title>The Rosa genome provides new insights in the design of modern roses.</title>
        <authorList>
            <person name="Bendahmane M."/>
        </authorList>
    </citation>
    <scope>NUCLEOTIDE SEQUENCE [LARGE SCALE GENOMIC DNA]</scope>
    <source>
        <strain evidence="3">cv. Old Blush</strain>
    </source>
</reference>
<dbReference type="EMBL" id="PDCK01000042">
    <property type="protein sequence ID" value="PRQ39042.1"/>
    <property type="molecule type" value="Genomic_DNA"/>
</dbReference>
<proteinExistence type="predicted"/>
<name>A0A2P6QXX9_ROSCH</name>
<accession>A0A2P6QXX9</accession>
<protein>
    <submittedName>
        <fullName evidence="2">Uncharacterized protein</fullName>
    </submittedName>
</protein>